<feature type="region of interest" description="Disordered" evidence="1">
    <location>
        <begin position="50"/>
        <end position="79"/>
    </location>
</feature>
<evidence type="ECO:0000256" key="1">
    <source>
        <dbReference type="SAM" id="MobiDB-lite"/>
    </source>
</evidence>
<dbReference type="AlphaFoldDB" id="Q75L65"/>
<name>Q75L65_ORYSJ</name>
<proteinExistence type="predicted"/>
<protein>
    <submittedName>
        <fullName evidence="2">Uncharacterized protein</fullName>
    </submittedName>
</protein>
<dbReference type="Proteomes" id="UP000000763">
    <property type="component" value="Chromosome 3"/>
</dbReference>
<evidence type="ECO:0000313" key="3">
    <source>
        <dbReference type="Proteomes" id="UP000000763"/>
    </source>
</evidence>
<reference evidence="3" key="1">
    <citation type="journal article" date="2005" name="Nature">
        <title>The map-based sequence of the rice genome.</title>
        <authorList>
            <consortium name="International rice genome sequencing project (IRGSP)"/>
            <person name="Matsumoto T."/>
            <person name="Wu J."/>
            <person name="Kanamori H."/>
            <person name="Katayose Y."/>
            <person name="Fujisawa M."/>
            <person name="Namiki N."/>
            <person name="Mizuno H."/>
            <person name="Yamamoto K."/>
            <person name="Antonio B.A."/>
            <person name="Baba T."/>
            <person name="Sakata K."/>
            <person name="Nagamura Y."/>
            <person name="Aoki H."/>
            <person name="Arikawa K."/>
            <person name="Arita K."/>
            <person name="Bito T."/>
            <person name="Chiden Y."/>
            <person name="Fujitsuka N."/>
            <person name="Fukunaka R."/>
            <person name="Hamada M."/>
            <person name="Harada C."/>
            <person name="Hayashi A."/>
            <person name="Hijishita S."/>
            <person name="Honda M."/>
            <person name="Hosokawa S."/>
            <person name="Ichikawa Y."/>
            <person name="Idonuma A."/>
            <person name="Iijima M."/>
            <person name="Ikeda M."/>
            <person name="Ikeno M."/>
            <person name="Ito K."/>
            <person name="Ito S."/>
            <person name="Ito T."/>
            <person name="Ito Y."/>
            <person name="Ito Y."/>
            <person name="Iwabuchi A."/>
            <person name="Kamiya K."/>
            <person name="Karasawa W."/>
            <person name="Kurita K."/>
            <person name="Katagiri S."/>
            <person name="Kikuta A."/>
            <person name="Kobayashi H."/>
            <person name="Kobayashi N."/>
            <person name="Machita K."/>
            <person name="Maehara T."/>
            <person name="Masukawa M."/>
            <person name="Mizubayashi T."/>
            <person name="Mukai Y."/>
            <person name="Nagasaki H."/>
            <person name="Nagata Y."/>
            <person name="Naito S."/>
            <person name="Nakashima M."/>
            <person name="Nakama Y."/>
            <person name="Nakamichi Y."/>
            <person name="Nakamura M."/>
            <person name="Meguro A."/>
            <person name="Negishi M."/>
            <person name="Ohta I."/>
            <person name="Ohta T."/>
            <person name="Okamoto M."/>
            <person name="Ono N."/>
            <person name="Saji S."/>
            <person name="Sakaguchi M."/>
            <person name="Sakai K."/>
            <person name="Shibata M."/>
            <person name="Shimokawa T."/>
            <person name="Song J."/>
            <person name="Takazaki Y."/>
            <person name="Terasawa K."/>
            <person name="Tsugane M."/>
            <person name="Tsuji K."/>
            <person name="Ueda S."/>
            <person name="Waki K."/>
            <person name="Yamagata H."/>
            <person name="Yamamoto M."/>
            <person name="Yamamoto S."/>
            <person name="Yamane H."/>
            <person name="Yoshiki S."/>
            <person name="Yoshihara R."/>
            <person name="Yukawa K."/>
            <person name="Zhong H."/>
            <person name="Yano M."/>
            <person name="Yuan Q."/>
            <person name="Ouyang S."/>
            <person name="Liu J."/>
            <person name="Jones K.M."/>
            <person name="Gansberger K."/>
            <person name="Moffat K."/>
            <person name="Hill J."/>
            <person name="Bera J."/>
            <person name="Fadrosh D."/>
            <person name="Jin S."/>
            <person name="Johri S."/>
            <person name="Kim M."/>
            <person name="Overton L."/>
            <person name="Reardon M."/>
            <person name="Tsitrin T."/>
            <person name="Vuong H."/>
            <person name="Weaver B."/>
            <person name="Ciecko A."/>
            <person name="Tallon L."/>
            <person name="Jackson J."/>
            <person name="Pai G."/>
            <person name="Aken S.V."/>
            <person name="Utterback T."/>
            <person name="Reidmuller S."/>
            <person name="Feldblyum T."/>
            <person name="Hsiao J."/>
            <person name="Zismann V."/>
            <person name="Iobst S."/>
            <person name="de Vazeille A.R."/>
            <person name="Buell C.R."/>
            <person name="Ying K."/>
            <person name="Li Y."/>
            <person name="Lu T."/>
            <person name="Huang Y."/>
            <person name="Zhao Q."/>
            <person name="Feng Q."/>
            <person name="Zhang L."/>
            <person name="Zhu J."/>
            <person name="Weng Q."/>
            <person name="Mu J."/>
            <person name="Lu Y."/>
            <person name="Fan D."/>
            <person name="Liu Y."/>
            <person name="Guan J."/>
            <person name="Zhang Y."/>
            <person name="Yu S."/>
            <person name="Liu X."/>
            <person name="Zhang Y."/>
            <person name="Hong G."/>
            <person name="Han B."/>
            <person name="Choisne N."/>
            <person name="Demange N."/>
            <person name="Orjeda G."/>
            <person name="Samain S."/>
            <person name="Cattolico L."/>
            <person name="Pelletier E."/>
            <person name="Couloux A."/>
            <person name="Segurens B."/>
            <person name="Wincker P."/>
            <person name="D'Hont A."/>
            <person name="Scarpelli C."/>
            <person name="Weissenbach J."/>
            <person name="Salanoubat M."/>
            <person name="Quetier F."/>
            <person name="Yu Y."/>
            <person name="Kim H.R."/>
            <person name="Rambo T."/>
            <person name="Currie J."/>
            <person name="Collura K."/>
            <person name="Luo M."/>
            <person name="Yang T."/>
            <person name="Ammiraju J.S.S."/>
            <person name="Engler F."/>
            <person name="Soderlund C."/>
            <person name="Wing R.A."/>
            <person name="Palmer L.E."/>
            <person name="de la Bastide M."/>
            <person name="Spiegel L."/>
            <person name="Nascimento L."/>
            <person name="Zutavern T."/>
            <person name="O'Shaughnessy A."/>
            <person name="Dike S."/>
            <person name="Dedhia N."/>
            <person name="Preston R."/>
            <person name="Balija V."/>
            <person name="McCombie W.R."/>
            <person name="Chow T."/>
            <person name="Chen H."/>
            <person name="Chung M."/>
            <person name="Chen C."/>
            <person name="Shaw J."/>
            <person name="Wu H."/>
            <person name="Hsiao K."/>
            <person name="Chao Y."/>
            <person name="Chu M."/>
            <person name="Cheng C."/>
            <person name="Hour A."/>
            <person name="Lee P."/>
            <person name="Lin S."/>
            <person name="Lin Y."/>
            <person name="Liou J."/>
            <person name="Liu S."/>
            <person name="Hsing Y."/>
            <person name="Raghuvanshi S."/>
            <person name="Mohanty A."/>
            <person name="Bharti A.K."/>
            <person name="Gaur A."/>
            <person name="Gupta V."/>
            <person name="Kumar D."/>
            <person name="Ravi V."/>
            <person name="Vij S."/>
            <person name="Kapur A."/>
            <person name="Khurana P."/>
            <person name="Khurana P."/>
            <person name="Khurana J.P."/>
            <person name="Tyagi A.K."/>
            <person name="Gaikwad K."/>
            <person name="Singh A."/>
            <person name="Dalal V."/>
            <person name="Srivastava S."/>
            <person name="Dixit A."/>
            <person name="Pal A.K."/>
            <person name="Ghazi I.A."/>
            <person name="Yadav M."/>
            <person name="Pandit A."/>
            <person name="Bhargava A."/>
            <person name="Sureshbabu K."/>
            <person name="Batra K."/>
            <person name="Sharma T.R."/>
            <person name="Mohapatra T."/>
            <person name="Singh N.K."/>
            <person name="Messing J."/>
            <person name="Nelson A.B."/>
            <person name="Fuks G."/>
            <person name="Kavchok S."/>
            <person name="Keizer G."/>
            <person name="Linton E."/>
            <person name="Llaca V."/>
            <person name="Song R."/>
            <person name="Tanyolac B."/>
            <person name="Young S."/>
            <person name="Ho-Il K."/>
            <person name="Hahn J.H."/>
            <person name="Sangsakoo G."/>
            <person name="Vanavichit A."/>
            <person name="de Mattos Luiz.A.T."/>
            <person name="Zimmer P.D."/>
            <person name="Malone G."/>
            <person name="Dellagostin O."/>
            <person name="de Oliveira A.C."/>
            <person name="Bevan M."/>
            <person name="Bancroft I."/>
            <person name="Minx P."/>
            <person name="Cordum H."/>
            <person name="Wilson R."/>
            <person name="Cheng Z."/>
            <person name="Jin W."/>
            <person name="Jiang J."/>
            <person name="Leong S.A."/>
            <person name="Iwama H."/>
            <person name="Gojobori T."/>
            <person name="Itoh T."/>
            <person name="Niimura Y."/>
            <person name="Fujii Y."/>
            <person name="Habara T."/>
            <person name="Sakai H."/>
            <person name="Sato Y."/>
            <person name="Wilson G."/>
            <person name="Kumar K."/>
            <person name="McCouch S."/>
            <person name="Juretic N."/>
            <person name="Hoen D."/>
            <person name="Wright S."/>
            <person name="Bruskiewich R."/>
            <person name="Bureau T."/>
            <person name="Miyao A."/>
            <person name="Hirochika H."/>
            <person name="Nishikawa T."/>
            <person name="Kadowaki K."/>
            <person name="Sugiura M."/>
            <person name="Burr B."/>
            <person name="Sasaki T."/>
        </authorList>
    </citation>
    <scope>NUCLEOTIDE SEQUENCE [LARGE SCALE GENOMIC DNA]</scope>
    <source>
        <strain evidence="3">cv. Nipponbare</strain>
    </source>
</reference>
<evidence type="ECO:0000313" key="2">
    <source>
        <dbReference type="EMBL" id="AAS01959.1"/>
    </source>
</evidence>
<sequence>MAAPATLAPCPCHRGTRAVVEVLTGQNGGASHTGAAPPTTAPAWLARPPSGGANHPGAAVGEGGASQCREAGGFQAGGRAAPATLAPWSMRAAPAEARRQKGFDGGRRGAPATLAPRSWGGHQPLPGGRSENFEGGRKLSAPPRQPYCHGGTGTAPVWLAPPC</sequence>
<feature type="region of interest" description="Disordered" evidence="1">
    <location>
        <begin position="92"/>
        <end position="153"/>
    </location>
</feature>
<gene>
    <name evidence="2" type="primary">OSJNBa0095N06.14</name>
</gene>
<feature type="compositionally biased region" description="Basic and acidic residues" evidence="1">
    <location>
        <begin position="96"/>
        <end position="107"/>
    </location>
</feature>
<dbReference type="EMBL" id="AC093312">
    <property type="protein sequence ID" value="AAS01959.1"/>
    <property type="molecule type" value="Genomic_DNA"/>
</dbReference>
<accession>Q75L65</accession>
<reference evidence="3" key="2">
    <citation type="journal article" date="2008" name="Nucleic Acids Res.">
        <title>The rice annotation project database (RAP-DB): 2008 update.</title>
        <authorList>
            <consortium name="The rice annotation project (RAP)"/>
        </authorList>
    </citation>
    <scope>GENOME REANNOTATION</scope>
    <source>
        <strain evidence="3">cv. Nipponbare</strain>
    </source>
</reference>
<organism evidence="2 3">
    <name type="scientific">Oryza sativa subsp. japonica</name>
    <name type="common">Rice</name>
    <dbReference type="NCBI Taxonomy" id="39947"/>
    <lineage>
        <taxon>Eukaryota</taxon>
        <taxon>Viridiplantae</taxon>
        <taxon>Streptophyta</taxon>
        <taxon>Embryophyta</taxon>
        <taxon>Tracheophyta</taxon>
        <taxon>Spermatophyta</taxon>
        <taxon>Magnoliopsida</taxon>
        <taxon>Liliopsida</taxon>
        <taxon>Poales</taxon>
        <taxon>Poaceae</taxon>
        <taxon>BOP clade</taxon>
        <taxon>Oryzoideae</taxon>
        <taxon>Oryzeae</taxon>
        <taxon>Oryzinae</taxon>
        <taxon>Oryza</taxon>
        <taxon>Oryza sativa</taxon>
    </lineage>
</organism>